<dbReference type="AlphaFoldDB" id="A0A1I0XGB0"/>
<reference evidence="8 9" key="1">
    <citation type="submission" date="2016-10" db="EMBL/GenBank/DDBJ databases">
        <authorList>
            <person name="de Groot N.N."/>
        </authorList>
    </citation>
    <scope>NUCLEOTIDE SEQUENCE [LARGE SCALE GENOMIC DNA]</scope>
    <source>
        <strain evidence="8 9">DSM 29316</strain>
    </source>
</reference>
<dbReference type="Proteomes" id="UP000198796">
    <property type="component" value="Unassembled WGS sequence"/>
</dbReference>
<evidence type="ECO:0000256" key="2">
    <source>
        <dbReference type="ARBA" id="ARBA00023136"/>
    </source>
</evidence>
<organism evidence="8 9">
    <name type="scientific">Poseidonocella pacifica</name>
    <dbReference type="NCBI Taxonomy" id="871651"/>
    <lineage>
        <taxon>Bacteria</taxon>
        <taxon>Pseudomonadati</taxon>
        <taxon>Pseudomonadota</taxon>
        <taxon>Alphaproteobacteria</taxon>
        <taxon>Rhodobacterales</taxon>
        <taxon>Roseobacteraceae</taxon>
        <taxon>Poseidonocella</taxon>
    </lineage>
</organism>
<dbReference type="CDD" id="cd07185">
    <property type="entry name" value="OmpA_C-like"/>
    <property type="match status" value="1"/>
</dbReference>
<dbReference type="EMBL" id="FOJU01000003">
    <property type="protein sequence ID" value="SFB00119.1"/>
    <property type="molecule type" value="Genomic_DNA"/>
</dbReference>
<dbReference type="RefSeq" id="WP_092064608.1">
    <property type="nucleotide sequence ID" value="NZ_FOJU01000003.1"/>
</dbReference>
<keyword evidence="9" id="KW-1185">Reference proteome</keyword>
<evidence type="ECO:0000256" key="1">
    <source>
        <dbReference type="ARBA" id="ARBA00004442"/>
    </source>
</evidence>
<dbReference type="InterPro" id="IPR036737">
    <property type="entry name" value="OmpA-like_sf"/>
</dbReference>
<feature type="compositionally biased region" description="Basic and acidic residues" evidence="5">
    <location>
        <begin position="583"/>
        <end position="614"/>
    </location>
</feature>
<feature type="chain" id="PRO_5011658084" evidence="6">
    <location>
        <begin position="28"/>
        <end position="636"/>
    </location>
</feature>
<protein>
    <submittedName>
        <fullName evidence="8">OmpA-OmpF porin, OOP family</fullName>
    </submittedName>
</protein>
<dbReference type="PANTHER" id="PTHR30329">
    <property type="entry name" value="STATOR ELEMENT OF FLAGELLAR MOTOR COMPLEX"/>
    <property type="match status" value="1"/>
</dbReference>
<dbReference type="Gene3D" id="3.40.1520.20">
    <property type="match status" value="2"/>
</dbReference>
<dbReference type="PROSITE" id="PS51123">
    <property type="entry name" value="OMPA_2"/>
    <property type="match status" value="1"/>
</dbReference>
<feature type="region of interest" description="Disordered" evidence="5">
    <location>
        <begin position="569"/>
        <end position="636"/>
    </location>
</feature>
<proteinExistence type="predicted"/>
<accession>A0A1I0XGB0</accession>
<dbReference type="SUPFAM" id="SSF103088">
    <property type="entry name" value="OmpA-like"/>
    <property type="match status" value="1"/>
</dbReference>
<dbReference type="InterPro" id="IPR006664">
    <property type="entry name" value="OMP_bac"/>
</dbReference>
<dbReference type="InterPro" id="IPR050330">
    <property type="entry name" value="Bact_OuterMem_StrucFunc"/>
</dbReference>
<feature type="domain" description="OmpA-like" evidence="7">
    <location>
        <begin position="483"/>
        <end position="600"/>
    </location>
</feature>
<sequence>MPISSKLIPLAAFILAALVAVVGASFAANVVEDASEINVRQEFDENGFEWAEVEASGLQVILTGTAETEAARFSALSAAGRVVDAARVIDRMDVRATADIAAPKFSVEMLRNEAGISLIGLIPAQTDREAVIADLSGKEPVSDFLETADYDLPRNWEPAFDFALDALALLPRSKISVRAGEVEVTAISDSADQKTSWESELTRKLPRGVDLALDISAPRPVITPFTLRFVIDDAGARFDACSAHTETGRARILTAARSAGLRDGADCTLGLGVPSPQWSEAVATGIAALNEIGSGTLTFSDADVSLIVPAGTSRALFDRVAGDLEADLPEVFSLTAVLPPAAEDAPEGPPELTVTRSPEGQVQIRGRLRDDIARSSTESIARSYFGADAVYMAARLDQTLPEGWSLRVLAGLEAFSVVANGVLRVTPETVEVRGNTGNADASAQIARILSAQLGDGIEYDIDVTYVEALDPLAALPTPEECMARISTITAESKITFEPGSATVDGASRPTLDSIAQVLSNCGDIPIEISGHTDSQGRETMNQQLSQQRAESVLAELRARRIPTTGFTAVGYGEEQPIADNDTAEGREENRRIEFRLIDDHDGHSDLDHEGHSGETDAAQEEAQETDVEGQQTDEPD</sequence>
<dbReference type="GO" id="GO:0009279">
    <property type="term" value="C:cell outer membrane"/>
    <property type="evidence" value="ECO:0007669"/>
    <property type="project" value="UniProtKB-SubCell"/>
</dbReference>
<feature type="signal peptide" evidence="6">
    <location>
        <begin position="1"/>
        <end position="27"/>
    </location>
</feature>
<dbReference type="OrthoDB" id="5525824at2"/>
<feature type="compositionally biased region" description="Acidic residues" evidence="5">
    <location>
        <begin position="617"/>
        <end position="636"/>
    </location>
</feature>
<dbReference type="PRINTS" id="PR01021">
    <property type="entry name" value="OMPADOMAIN"/>
</dbReference>
<evidence type="ECO:0000313" key="8">
    <source>
        <dbReference type="EMBL" id="SFB00119.1"/>
    </source>
</evidence>
<name>A0A1I0XGB0_9RHOB</name>
<gene>
    <name evidence="8" type="ORF">SAMN05421688_2251</name>
</gene>
<dbReference type="Gene3D" id="3.30.1330.60">
    <property type="entry name" value="OmpA-like domain"/>
    <property type="match status" value="1"/>
</dbReference>
<evidence type="ECO:0000256" key="5">
    <source>
        <dbReference type="SAM" id="MobiDB-lite"/>
    </source>
</evidence>
<dbReference type="Pfam" id="PF00691">
    <property type="entry name" value="OmpA"/>
    <property type="match status" value="1"/>
</dbReference>
<evidence type="ECO:0000313" key="9">
    <source>
        <dbReference type="Proteomes" id="UP000198796"/>
    </source>
</evidence>
<dbReference type="STRING" id="871651.SAMN05421688_2251"/>
<keyword evidence="6" id="KW-0732">Signal</keyword>
<comment type="subcellular location">
    <subcellularLocation>
        <location evidence="1">Cell outer membrane</location>
    </subcellularLocation>
</comment>
<evidence type="ECO:0000256" key="6">
    <source>
        <dbReference type="SAM" id="SignalP"/>
    </source>
</evidence>
<keyword evidence="2 4" id="KW-0472">Membrane</keyword>
<dbReference type="PANTHER" id="PTHR30329:SF21">
    <property type="entry name" value="LIPOPROTEIN YIAD-RELATED"/>
    <property type="match status" value="1"/>
</dbReference>
<keyword evidence="3" id="KW-0998">Cell outer membrane</keyword>
<evidence type="ECO:0000256" key="4">
    <source>
        <dbReference type="PROSITE-ProRule" id="PRU00473"/>
    </source>
</evidence>
<dbReference type="InterPro" id="IPR006665">
    <property type="entry name" value="OmpA-like"/>
</dbReference>
<evidence type="ECO:0000256" key="3">
    <source>
        <dbReference type="ARBA" id="ARBA00023237"/>
    </source>
</evidence>
<evidence type="ECO:0000259" key="7">
    <source>
        <dbReference type="PROSITE" id="PS51123"/>
    </source>
</evidence>